<evidence type="ECO:0000256" key="4">
    <source>
        <dbReference type="SAM" id="Coils"/>
    </source>
</evidence>
<dbReference type="InterPro" id="IPR015421">
    <property type="entry name" value="PyrdxlP-dep_Trfase_major"/>
</dbReference>
<dbReference type="Gene3D" id="3.40.640.10">
    <property type="entry name" value="Type I PLP-dependent aspartate aminotransferase-like (Major domain)"/>
    <property type="match status" value="1"/>
</dbReference>
<keyword evidence="3" id="KW-0808">Transferase</keyword>
<dbReference type="PANTHER" id="PTHR42832">
    <property type="entry name" value="AMINO ACID AMINOTRANSFERASE"/>
    <property type="match status" value="1"/>
</dbReference>
<dbReference type="Gene3D" id="3.90.1150.10">
    <property type="entry name" value="Aspartate Aminotransferase, domain 1"/>
    <property type="match status" value="1"/>
</dbReference>
<reference evidence="6 7" key="1">
    <citation type="submission" date="2020-08" db="EMBL/GenBank/DDBJ databases">
        <title>Genomic Encyclopedia of Type Strains, Phase IV (KMG-IV): sequencing the most valuable type-strain genomes for metagenomic binning, comparative biology and taxonomic classification.</title>
        <authorList>
            <person name="Goeker M."/>
        </authorList>
    </citation>
    <scope>NUCLEOTIDE SEQUENCE [LARGE SCALE GENOMIC DNA]</scope>
    <source>
        <strain evidence="6 7">DSM 21458</strain>
    </source>
</reference>
<dbReference type="InterPro" id="IPR004839">
    <property type="entry name" value="Aminotransferase_I/II_large"/>
</dbReference>
<keyword evidence="2" id="KW-0032">Aminotransferase</keyword>
<feature type="coiled-coil region" evidence="4">
    <location>
        <begin position="283"/>
        <end position="310"/>
    </location>
</feature>
<evidence type="ECO:0000256" key="2">
    <source>
        <dbReference type="ARBA" id="ARBA00022576"/>
    </source>
</evidence>
<keyword evidence="4" id="KW-0175">Coiled coil</keyword>
<evidence type="ECO:0000313" key="7">
    <source>
        <dbReference type="Proteomes" id="UP000569951"/>
    </source>
</evidence>
<feature type="domain" description="Aminotransferase class I/classII large" evidence="5">
    <location>
        <begin position="35"/>
        <end position="385"/>
    </location>
</feature>
<dbReference type="InterPro" id="IPR015424">
    <property type="entry name" value="PyrdxlP-dep_Trfase"/>
</dbReference>
<evidence type="ECO:0000256" key="3">
    <source>
        <dbReference type="ARBA" id="ARBA00022679"/>
    </source>
</evidence>
<evidence type="ECO:0000313" key="6">
    <source>
        <dbReference type="EMBL" id="MBB6099390.1"/>
    </source>
</evidence>
<keyword evidence="7" id="KW-1185">Reference proteome</keyword>
<dbReference type="PANTHER" id="PTHR42832:SF2">
    <property type="entry name" value="ASPARTATE TRANSAMINASE"/>
    <property type="match status" value="1"/>
</dbReference>
<comment type="caution">
    <text evidence="6">The sequence shown here is derived from an EMBL/GenBank/DDBJ whole genome shotgun (WGS) entry which is preliminary data.</text>
</comment>
<dbReference type="Proteomes" id="UP000569951">
    <property type="component" value="Unassembled WGS sequence"/>
</dbReference>
<organism evidence="6 7">
    <name type="scientific">Deinobacterium chartae</name>
    <dbReference type="NCBI Taxonomy" id="521158"/>
    <lineage>
        <taxon>Bacteria</taxon>
        <taxon>Thermotogati</taxon>
        <taxon>Deinococcota</taxon>
        <taxon>Deinococci</taxon>
        <taxon>Deinococcales</taxon>
        <taxon>Deinococcaceae</taxon>
        <taxon>Deinobacterium</taxon>
    </lineage>
</organism>
<dbReference type="RefSeq" id="WP_183988147.1">
    <property type="nucleotide sequence ID" value="NZ_JACHHG010000011.1"/>
</dbReference>
<dbReference type="InterPro" id="IPR050881">
    <property type="entry name" value="LL-DAP_aminotransferase"/>
</dbReference>
<dbReference type="Pfam" id="PF00155">
    <property type="entry name" value="Aminotran_1_2"/>
    <property type="match status" value="1"/>
</dbReference>
<comment type="cofactor">
    <cofactor evidence="1">
        <name>pyridoxal 5'-phosphate</name>
        <dbReference type="ChEBI" id="CHEBI:597326"/>
    </cofactor>
</comment>
<accession>A0A841I4P4</accession>
<dbReference type="EMBL" id="JACHHG010000011">
    <property type="protein sequence ID" value="MBB6099390.1"/>
    <property type="molecule type" value="Genomic_DNA"/>
</dbReference>
<evidence type="ECO:0000259" key="5">
    <source>
        <dbReference type="Pfam" id="PF00155"/>
    </source>
</evidence>
<dbReference type="NCBIfam" id="NF005613">
    <property type="entry name" value="PRK07366.1"/>
    <property type="match status" value="1"/>
</dbReference>
<dbReference type="CDD" id="cd00609">
    <property type="entry name" value="AAT_like"/>
    <property type="match status" value="1"/>
</dbReference>
<dbReference type="InterPro" id="IPR015422">
    <property type="entry name" value="PyrdxlP-dep_Trfase_small"/>
</dbReference>
<sequence length="392" mass="42565">MTTDWSSRRAQAMPTGVFALMDAAKSEARARGLEVIDLSIGSSDLPPPESALEALRQATYDPATYAYCLHSGTRELREAAAGWHQERFGQTLDPEREILPLIGSQEGFAHLLLAAADPGDLILLPDPGYPSYYGAVALAGLEVKRMPLLEEHGYLPDLTAIAPEIARRARIMVLSYPNNPTTAVAPPEFFEQAVRFCLEHRILLVHDFPYVDMVYGDYQAPSVLSVPGALDTAVELYSLSKSHHMGGFRIGWAAGGAGVIGPLAAVKGAIDFNAYLGIQRAAVAALQRSRSEVRADVARLEARRDALLAALQARGWQASTPLGGMYVWARLPRPWTDSFAFALALARQTGVALNPGRAFGEHGEGYVRFALVREPEVLEEAVRRVAAFCVQN</sequence>
<dbReference type="GO" id="GO:0030170">
    <property type="term" value="F:pyridoxal phosphate binding"/>
    <property type="evidence" value="ECO:0007669"/>
    <property type="project" value="InterPro"/>
</dbReference>
<gene>
    <name evidence="6" type="ORF">HNR42_002831</name>
</gene>
<dbReference type="SUPFAM" id="SSF53383">
    <property type="entry name" value="PLP-dependent transferases"/>
    <property type="match status" value="1"/>
</dbReference>
<proteinExistence type="predicted"/>
<protein>
    <recommendedName>
        <fullName evidence="5">Aminotransferase class I/classII large domain-containing protein</fullName>
    </recommendedName>
</protein>
<name>A0A841I4P4_9DEIO</name>
<dbReference type="GO" id="GO:0008483">
    <property type="term" value="F:transaminase activity"/>
    <property type="evidence" value="ECO:0007669"/>
    <property type="project" value="UniProtKB-KW"/>
</dbReference>
<evidence type="ECO:0000256" key="1">
    <source>
        <dbReference type="ARBA" id="ARBA00001933"/>
    </source>
</evidence>
<dbReference type="AlphaFoldDB" id="A0A841I4P4"/>